<dbReference type="CDD" id="cd03484">
    <property type="entry name" value="MutL_Trans_hPMS_2_like"/>
    <property type="match status" value="1"/>
</dbReference>
<evidence type="ECO:0000313" key="7">
    <source>
        <dbReference type="Proteomes" id="UP000284702"/>
    </source>
</evidence>
<dbReference type="VEuPathDB" id="FungiDB:H257_01096"/>
<dbReference type="Gene3D" id="3.30.565.10">
    <property type="entry name" value="Histidine kinase-like ATPase, C-terminal domain"/>
    <property type="match status" value="1"/>
</dbReference>
<feature type="region of interest" description="Disordered" evidence="3">
    <location>
        <begin position="353"/>
        <end position="378"/>
    </location>
</feature>
<dbReference type="GO" id="GO:0032389">
    <property type="term" value="C:MutLalpha complex"/>
    <property type="evidence" value="ECO:0007669"/>
    <property type="project" value="TreeGrafter"/>
</dbReference>
<evidence type="ECO:0000313" key="6">
    <source>
        <dbReference type="EMBL" id="RQM26545.1"/>
    </source>
</evidence>
<dbReference type="AlphaFoldDB" id="A0A425DB89"/>
<dbReference type="InterPro" id="IPR002099">
    <property type="entry name" value="MutL/Mlh/PMS"/>
</dbReference>
<sequence length="934" mass="105165">MLKSIPKGDVQKICSGQSVVDLATAVKELVENALDAGATAVEVKLKEFGHVGFEVSDNGQGIPAADHAAIALKHYTSKIRAFEDLERVVSFGFRGEALSSICQLSGLFSVHTRTADDSIGTLLQYDQHGALISSSKKARSVGTTVIVDDLFLPLPVRYKDFTKNIKKHYGKTLRILQGYAVISSNVKLSCVNIMGKNNLRQQVLSTEANHAVANNIANVFGSKFLKTLVAVDISLPFWPDIIDSAFHITGFVSKVGAGVGRSDNDRQFFYVNGRPVDLLNAVNEIWRQYEMKQKPACVLNFVVPPDAVDVNVTPDKRETFVRHESHIVECLKAGLTDLYEPSRGTFHVQRLLPTTSQHPEDPQQVMPTKRPRDQTPQAPKEAFVDLDATTISATKATPNNKRRTSLLYSISKATMDDVVRQRKLHVEHQQQQQIDPARRRRLSLPRACAIDNAVDDPVEATASLQRVLTKADFRRMHVIGQFNLGFIIAHLDADLFIIDQHASDEKFRYEMLQQTTVLHQQPLVRPMALELTAVEEMTILDHLPLFKKQGFHFQVDPAAPVTQKLRLISVPFSKHTQVDVRELVSLVLESPHAAAAATIRLPKTLAMFASRACRSAVMIGTALKREDMQKRADCDNVVLEKGGRNNIRTQLWYHLLEWYVHTARSDGDHLVDPDMGALAMAYGRPFATLYMQILTRQPWMQWATTFVPFLPSTSVDRRHFNVRVRRFFDVHGRAMWEQNFWLGNKGDECVFGGPSRRFVLARAAMGLLLYDLYQLEGVDALLFLDAFPHPYWPSLRQTPVRLNRMDERAHLYLDEQHAKRWPDSSKYLDHPFAEGNHQDEGPWPAPCASFLRWAAGRSRGSCAADAWLAAGATPQWFATVLAEMETARSGREDSPYICVMLAEPLPQHWKVPANPPTKWMWDWTSQSVVERPSP</sequence>
<dbReference type="Gene3D" id="3.30.230.10">
    <property type="match status" value="1"/>
</dbReference>
<dbReference type="GO" id="GO:0140664">
    <property type="term" value="F:ATP-dependent DNA damage sensor activity"/>
    <property type="evidence" value="ECO:0007669"/>
    <property type="project" value="InterPro"/>
</dbReference>
<dbReference type="InterPro" id="IPR013507">
    <property type="entry name" value="DNA_mismatch_S5_2-like"/>
</dbReference>
<dbReference type="InterPro" id="IPR038973">
    <property type="entry name" value="MutL/Mlh/Pms-like"/>
</dbReference>
<dbReference type="VEuPathDB" id="FungiDB:H257_01095"/>
<dbReference type="PANTHER" id="PTHR10073">
    <property type="entry name" value="DNA MISMATCH REPAIR PROTEIN MLH, PMS, MUTL"/>
    <property type="match status" value="1"/>
</dbReference>
<evidence type="ECO:0008006" key="8">
    <source>
        <dbReference type="Google" id="ProtNLM"/>
    </source>
</evidence>
<dbReference type="SMART" id="SM00853">
    <property type="entry name" value="MutL_C"/>
    <property type="match status" value="1"/>
</dbReference>
<comment type="caution">
    <text evidence="6">The sequence shown here is derived from an EMBL/GenBank/DDBJ whole genome shotgun (WGS) entry which is preliminary data.</text>
</comment>
<feature type="domain" description="MutL C-terminal dimerisation" evidence="4">
    <location>
        <begin position="478"/>
        <end position="623"/>
    </location>
</feature>
<dbReference type="InterPro" id="IPR042120">
    <property type="entry name" value="MutL_C_dimsub"/>
</dbReference>
<dbReference type="InterPro" id="IPR037198">
    <property type="entry name" value="MutL_C_sf"/>
</dbReference>
<dbReference type="InterPro" id="IPR042121">
    <property type="entry name" value="MutL_C_regsub"/>
</dbReference>
<dbReference type="Gene3D" id="3.30.1370.100">
    <property type="entry name" value="MutL, C-terminal domain, regulatory subdomain"/>
    <property type="match status" value="1"/>
</dbReference>
<dbReference type="SMART" id="SM01340">
    <property type="entry name" value="DNA_mis_repair"/>
    <property type="match status" value="1"/>
</dbReference>
<dbReference type="Proteomes" id="UP000284702">
    <property type="component" value="Unassembled WGS sequence"/>
</dbReference>
<keyword evidence="2" id="KW-0227">DNA damage</keyword>
<dbReference type="PROSITE" id="PS00058">
    <property type="entry name" value="DNA_MISMATCH_REPAIR_1"/>
    <property type="match status" value="1"/>
</dbReference>
<evidence type="ECO:0000259" key="5">
    <source>
        <dbReference type="SMART" id="SM01340"/>
    </source>
</evidence>
<reference evidence="6" key="1">
    <citation type="submission" date="2018-07" db="EMBL/GenBank/DDBJ databases">
        <title>Annotation of Aphanomyces astaci genome assembly.</title>
        <authorList>
            <person name="Studholme D.J."/>
        </authorList>
    </citation>
    <scope>NUCLEOTIDE SEQUENCE [LARGE SCALE GENOMIC DNA]</scope>
    <source>
        <strain evidence="6">Pc</strain>
    </source>
</reference>
<proteinExistence type="inferred from homology"/>
<organism evidence="6 7">
    <name type="scientific">Aphanomyces astaci</name>
    <name type="common">Crayfish plague agent</name>
    <dbReference type="NCBI Taxonomy" id="112090"/>
    <lineage>
        <taxon>Eukaryota</taxon>
        <taxon>Sar</taxon>
        <taxon>Stramenopiles</taxon>
        <taxon>Oomycota</taxon>
        <taxon>Saprolegniomycetes</taxon>
        <taxon>Saprolegniales</taxon>
        <taxon>Verrucalvaceae</taxon>
        <taxon>Aphanomyces</taxon>
    </lineage>
</organism>
<dbReference type="CDD" id="cd16926">
    <property type="entry name" value="HATPase_MutL-MLH-PMS-like"/>
    <property type="match status" value="1"/>
</dbReference>
<dbReference type="SUPFAM" id="SSF55874">
    <property type="entry name" value="ATPase domain of HSP90 chaperone/DNA topoisomerase II/histidine kinase"/>
    <property type="match status" value="1"/>
</dbReference>
<dbReference type="GO" id="GO:0030983">
    <property type="term" value="F:mismatched DNA binding"/>
    <property type="evidence" value="ECO:0007669"/>
    <property type="project" value="InterPro"/>
</dbReference>
<comment type="similarity">
    <text evidence="1">Belongs to the DNA mismatch repair MutL/HexB family.</text>
</comment>
<dbReference type="GO" id="GO:0006298">
    <property type="term" value="P:mismatch repair"/>
    <property type="evidence" value="ECO:0007669"/>
    <property type="project" value="InterPro"/>
</dbReference>
<dbReference type="Pfam" id="PF01119">
    <property type="entry name" value="DNA_mis_repair"/>
    <property type="match status" value="1"/>
</dbReference>
<evidence type="ECO:0000256" key="2">
    <source>
        <dbReference type="ARBA" id="ARBA00022763"/>
    </source>
</evidence>
<dbReference type="GO" id="GO:0005524">
    <property type="term" value="F:ATP binding"/>
    <property type="evidence" value="ECO:0007669"/>
    <property type="project" value="InterPro"/>
</dbReference>
<dbReference type="InterPro" id="IPR014721">
    <property type="entry name" value="Ribsml_uS5_D2-typ_fold_subgr"/>
</dbReference>
<dbReference type="SUPFAM" id="SSF54211">
    <property type="entry name" value="Ribosomal protein S5 domain 2-like"/>
    <property type="match status" value="1"/>
</dbReference>
<evidence type="ECO:0000256" key="3">
    <source>
        <dbReference type="SAM" id="MobiDB-lite"/>
    </source>
</evidence>
<dbReference type="FunFam" id="3.30.565.10:FF:000014">
    <property type="entry name" value="Mismatch repair endonuclease pms1, putative"/>
    <property type="match status" value="1"/>
</dbReference>
<dbReference type="InterPro" id="IPR014762">
    <property type="entry name" value="DNA_mismatch_repair_CS"/>
</dbReference>
<dbReference type="FunFam" id="3.30.1370.100:FF:000001">
    <property type="entry name" value="Mismatch repair endonuclease pms1, putative"/>
    <property type="match status" value="1"/>
</dbReference>
<name>A0A425DB89_APHAT</name>
<dbReference type="SUPFAM" id="SSF118116">
    <property type="entry name" value="DNA mismatch repair protein MutL"/>
    <property type="match status" value="1"/>
</dbReference>
<dbReference type="PANTHER" id="PTHR10073:SF52">
    <property type="entry name" value="MISMATCH REPAIR ENDONUCLEASE PMS2"/>
    <property type="match status" value="1"/>
</dbReference>
<dbReference type="EMBL" id="MZMZ02002275">
    <property type="protein sequence ID" value="RQM26545.1"/>
    <property type="molecule type" value="Genomic_DNA"/>
</dbReference>
<feature type="domain" description="DNA mismatch repair protein S5" evidence="5">
    <location>
        <begin position="216"/>
        <end position="340"/>
    </location>
</feature>
<dbReference type="Pfam" id="PF02518">
    <property type="entry name" value="HATPase_c"/>
    <property type="match status" value="1"/>
</dbReference>
<gene>
    <name evidence="6" type="ORF">B5M09_006160</name>
</gene>
<evidence type="ECO:0000256" key="1">
    <source>
        <dbReference type="ARBA" id="ARBA00006082"/>
    </source>
</evidence>
<dbReference type="InterPro" id="IPR014790">
    <property type="entry name" value="MutL_C"/>
</dbReference>
<dbReference type="InterPro" id="IPR036890">
    <property type="entry name" value="HATPase_C_sf"/>
</dbReference>
<evidence type="ECO:0000259" key="4">
    <source>
        <dbReference type="SMART" id="SM00853"/>
    </source>
</evidence>
<dbReference type="Pfam" id="PF08676">
    <property type="entry name" value="MutL_C"/>
    <property type="match status" value="1"/>
</dbReference>
<dbReference type="InterPro" id="IPR003594">
    <property type="entry name" value="HATPase_dom"/>
</dbReference>
<protein>
    <recommendedName>
        <fullName evidence="8">MutL C-terminal dimerisation domain-containing protein</fullName>
    </recommendedName>
</protein>
<accession>A0A425DB89</accession>
<dbReference type="InterPro" id="IPR020568">
    <property type="entry name" value="Ribosomal_Su5_D2-typ_SF"/>
</dbReference>
<dbReference type="GO" id="GO:0016887">
    <property type="term" value="F:ATP hydrolysis activity"/>
    <property type="evidence" value="ECO:0007669"/>
    <property type="project" value="InterPro"/>
</dbReference>
<dbReference type="NCBIfam" id="TIGR00585">
    <property type="entry name" value="mutl"/>
    <property type="match status" value="1"/>
</dbReference>
<keyword evidence="7" id="KW-1185">Reference proteome</keyword>
<dbReference type="Gene3D" id="3.30.1540.20">
    <property type="entry name" value="MutL, C-terminal domain, dimerisation subdomain"/>
    <property type="match status" value="1"/>
</dbReference>